<evidence type="ECO:0000313" key="2">
    <source>
        <dbReference type="Proteomes" id="UP000460351"/>
    </source>
</evidence>
<evidence type="ECO:0000313" key="1">
    <source>
        <dbReference type="EMBL" id="MQS34031.1"/>
    </source>
</evidence>
<dbReference type="Proteomes" id="UP000460351">
    <property type="component" value="Unassembled WGS sequence"/>
</dbReference>
<comment type="caution">
    <text evidence="1">The sequence shown here is derived from an EMBL/GenBank/DDBJ whole genome shotgun (WGS) entry which is preliminary data.</text>
</comment>
<dbReference type="RefSeq" id="WP_201800240.1">
    <property type="nucleotide sequence ID" value="NZ_SQQU01000496.1"/>
</dbReference>
<sequence length="136" mass="15859">MIHVLDFNDKIIDFLSTDDPSLVRAIHKRNVNDNSEMLELLISSERAEKFRKRHRVIIRDSNKQWREFIINWVQDTMDGYTEIECIASYLADITTAKPYAPGKFEKKTTSEALKDVLSDTGWEVSEQTEYDGLRTT</sequence>
<feature type="non-terminal residue" evidence="1">
    <location>
        <position position="136"/>
    </location>
</feature>
<reference evidence="1 2" key="1">
    <citation type="journal article" date="2019" name="Microorganisms">
        <title>Characteristics of Carbapenem-Resistant and Colistin-Resistant Escherichia coli Co-Producing NDM-1 and MCR-1 from Pig Farms in China.</title>
        <authorList>
            <person name="Peng Z."/>
            <person name="Li X."/>
            <person name="Hu Z."/>
            <person name="Li Z."/>
            <person name="Lv Y."/>
            <person name="Lei M."/>
            <person name="Wu B."/>
            <person name="Chen H."/>
            <person name="Wang X."/>
        </authorList>
    </citation>
    <scope>NUCLEOTIDE SEQUENCE [LARGE SCALE GENOMIC DNA]</scope>
    <source>
        <strain evidence="1 2">RXD010</strain>
    </source>
</reference>
<gene>
    <name evidence="1" type="ORF">E4K51_29065</name>
</gene>
<proteinExistence type="predicted"/>
<dbReference type="NCBIfam" id="TIGR01665">
    <property type="entry name" value="put_anti_recept"/>
    <property type="match status" value="1"/>
</dbReference>
<organism evidence="1 2">
    <name type="scientific">Escherichia coli</name>
    <dbReference type="NCBI Taxonomy" id="562"/>
    <lineage>
        <taxon>Bacteria</taxon>
        <taxon>Pseudomonadati</taxon>
        <taxon>Pseudomonadota</taxon>
        <taxon>Gammaproteobacteria</taxon>
        <taxon>Enterobacterales</taxon>
        <taxon>Enterobacteriaceae</taxon>
        <taxon>Escherichia</taxon>
    </lineage>
</organism>
<dbReference type="EMBL" id="SQQU01000496">
    <property type="protein sequence ID" value="MQS34031.1"/>
    <property type="molecule type" value="Genomic_DNA"/>
</dbReference>
<name>A0AA43V3H2_ECOLX</name>
<accession>A0AA43V3H2</accession>
<dbReference type="InterPro" id="IPR007119">
    <property type="entry name" value="Phage_tail_spike_N"/>
</dbReference>
<dbReference type="AlphaFoldDB" id="A0AA43V3H2"/>
<protein>
    <submittedName>
        <fullName evidence="1">Uncharacterized protein</fullName>
    </submittedName>
</protein>